<evidence type="ECO:0000313" key="3">
    <source>
        <dbReference type="Proteomes" id="UP000181969"/>
    </source>
</evidence>
<feature type="domain" description="Ig-like" evidence="1">
    <location>
        <begin position="251"/>
        <end position="310"/>
    </location>
</feature>
<dbReference type="OrthoDB" id="2323731at2"/>
<accession>A0A1I4IXC7</accession>
<proteinExistence type="predicted"/>
<sequence length="442" mass="48688">MKKSILLYIVLATVITIQTPIYGKTIYNLETDSFDNKQKLTKLNDWMRTDYIGNGVTKGRGIPGMWNYAFSQIPVEGKIYVSSKSGSKYIKTVSVNNKIDTAFYNDSESQMLILPPGSSRADQVIEKSDEYALYTPGGEMTNKVTGINTDGSAELTIEATTGGVFLELTRLLDNNDLPENNSLDTNFTFKGVKSALDVSLGLYLNHNTGGGAYSAMPKAYYYTTTDITVDMSNYIAPNKTSLYLKQDNVNILVGDAWDPSLYFKSATDRDGKSLSYNQLTNINDKVDTSKPGTYQVLYQNGISSEEGSVERILTVTVLPKLTLIVPTSNDFGSYKLGTATPILPWNHNNSIWVENNSNDGWNLTASLSGGTDGLENYIMNSGRLLKDNNLITHSVSSGKINISDDWSVNKGLYIDYSNAKELRKDKAVLSWSLTPSTKGISE</sequence>
<name>A0A1I4IXC7_9LACT</name>
<reference evidence="2 3" key="1">
    <citation type="submission" date="2016-10" db="EMBL/GenBank/DDBJ databases">
        <authorList>
            <person name="de Groot N.N."/>
        </authorList>
    </citation>
    <scope>NUCLEOTIDE SEQUENCE [LARGE SCALE GENOMIC DNA]</scope>
    <source>
        <strain evidence="2 3">M79</strain>
    </source>
</reference>
<dbReference type="RefSeq" id="WP_081354041.1">
    <property type="nucleotide sequence ID" value="NZ_CAXVJC010000001.1"/>
</dbReference>
<dbReference type="AlphaFoldDB" id="A0A1I4IXC7"/>
<evidence type="ECO:0000259" key="1">
    <source>
        <dbReference type="Pfam" id="PF07523"/>
    </source>
</evidence>
<dbReference type="Proteomes" id="UP000181969">
    <property type="component" value="Unassembled WGS sequence"/>
</dbReference>
<dbReference type="Gene3D" id="2.60.40.10">
    <property type="entry name" value="Immunoglobulins"/>
    <property type="match status" value="1"/>
</dbReference>
<dbReference type="EMBL" id="FOTJ01000022">
    <property type="protein sequence ID" value="SFL58687.1"/>
    <property type="molecule type" value="Genomic_DNA"/>
</dbReference>
<gene>
    <name evidence="2" type="ORF">SAMN05216438_1223</name>
</gene>
<dbReference type="InterPro" id="IPR013783">
    <property type="entry name" value="Ig-like_fold"/>
</dbReference>
<protein>
    <submittedName>
        <fullName evidence="2">Ig-like domain (Group 3)</fullName>
    </submittedName>
</protein>
<dbReference type="Pfam" id="PF07523">
    <property type="entry name" value="Big_3"/>
    <property type="match status" value="1"/>
</dbReference>
<evidence type="ECO:0000313" key="2">
    <source>
        <dbReference type="EMBL" id="SFL58687.1"/>
    </source>
</evidence>
<organism evidence="2 3">
    <name type="scientific">Lactococcus garvieae</name>
    <dbReference type="NCBI Taxonomy" id="1363"/>
    <lineage>
        <taxon>Bacteria</taxon>
        <taxon>Bacillati</taxon>
        <taxon>Bacillota</taxon>
        <taxon>Bacilli</taxon>
        <taxon>Lactobacillales</taxon>
        <taxon>Streptococcaceae</taxon>
        <taxon>Lactococcus</taxon>
    </lineage>
</organism>
<dbReference type="InterPro" id="IPR022038">
    <property type="entry name" value="Ig-like_bact"/>
</dbReference>